<dbReference type="Pfam" id="PF21149">
    <property type="entry name" value="FAS_pseudo-KR"/>
    <property type="match status" value="1"/>
</dbReference>
<dbReference type="InterPro" id="IPR036291">
    <property type="entry name" value="NAD(P)-bd_dom_sf"/>
</dbReference>
<dbReference type="InterPro" id="IPR013968">
    <property type="entry name" value="PKS_KR"/>
</dbReference>
<dbReference type="Gene3D" id="1.10.1200.10">
    <property type="entry name" value="ACP-like"/>
    <property type="match status" value="1"/>
</dbReference>
<evidence type="ECO:0000256" key="9">
    <source>
        <dbReference type="ARBA" id="ARBA00023160"/>
    </source>
</evidence>
<dbReference type="OrthoDB" id="6503696at2759"/>
<keyword evidence="1" id="KW-0596">Phosphopantetheine</keyword>
<dbReference type="InterPro" id="IPR049391">
    <property type="entry name" value="FAS_pseudo-KR"/>
</dbReference>
<evidence type="ECO:0000256" key="1">
    <source>
        <dbReference type="ARBA" id="ARBA00022450"/>
    </source>
</evidence>
<dbReference type="GO" id="GO:0006633">
    <property type="term" value="P:fatty acid biosynthetic process"/>
    <property type="evidence" value="ECO:0007669"/>
    <property type="project" value="UniProtKB-KW"/>
</dbReference>
<keyword evidence="6" id="KW-0521">NADP</keyword>
<dbReference type="InterPro" id="IPR050091">
    <property type="entry name" value="PKS_NRPS_Biosynth_Enz"/>
</dbReference>
<dbReference type="Gene3D" id="3.90.180.10">
    <property type="entry name" value="Medium-chain alcohol dehydrogenases, catalytic domain"/>
    <property type="match status" value="1"/>
</dbReference>
<evidence type="ECO:0000256" key="10">
    <source>
        <dbReference type="ARBA" id="ARBA00023268"/>
    </source>
</evidence>
<dbReference type="EMBL" id="CAJPIZ010020156">
    <property type="protein sequence ID" value="CAG2117190.1"/>
    <property type="molecule type" value="Genomic_DNA"/>
</dbReference>
<dbReference type="AlphaFoldDB" id="A0A7R9QBB5"/>
<evidence type="ECO:0000256" key="5">
    <source>
        <dbReference type="ARBA" id="ARBA00022832"/>
    </source>
</evidence>
<keyword evidence="8" id="KW-0443">Lipid metabolism</keyword>
<dbReference type="SUPFAM" id="SSF51735">
    <property type="entry name" value="NAD(P)-binding Rossmann-fold domains"/>
    <property type="match status" value="2"/>
</dbReference>
<feature type="domain" description="Enoyl reductase (ER)" evidence="12">
    <location>
        <begin position="108"/>
        <end position="425"/>
    </location>
</feature>
<reference evidence="13" key="1">
    <citation type="submission" date="2020-11" db="EMBL/GenBank/DDBJ databases">
        <authorList>
            <person name="Tran Van P."/>
        </authorList>
    </citation>
    <scope>NUCLEOTIDE SEQUENCE</scope>
</reference>
<dbReference type="InterPro" id="IPR057326">
    <property type="entry name" value="KR_dom"/>
</dbReference>
<dbReference type="GO" id="GO:0016491">
    <property type="term" value="F:oxidoreductase activity"/>
    <property type="evidence" value="ECO:0007669"/>
    <property type="project" value="UniProtKB-KW"/>
</dbReference>
<keyword evidence="9" id="KW-0275">Fatty acid biosynthesis</keyword>
<dbReference type="Gene3D" id="3.40.50.720">
    <property type="entry name" value="NAD(P)-binding Rossmann-like Domain"/>
    <property type="match status" value="1"/>
</dbReference>
<keyword evidence="5" id="KW-0276">Fatty acid metabolism</keyword>
<dbReference type="Proteomes" id="UP000759131">
    <property type="component" value="Unassembled WGS sequence"/>
</dbReference>
<evidence type="ECO:0000313" key="14">
    <source>
        <dbReference type="Proteomes" id="UP000759131"/>
    </source>
</evidence>
<dbReference type="InterPro" id="IPR036736">
    <property type="entry name" value="ACP-like_sf"/>
</dbReference>
<evidence type="ECO:0000256" key="4">
    <source>
        <dbReference type="ARBA" id="ARBA00022679"/>
    </source>
</evidence>
<evidence type="ECO:0000256" key="2">
    <source>
        <dbReference type="ARBA" id="ARBA00022516"/>
    </source>
</evidence>
<evidence type="ECO:0000256" key="6">
    <source>
        <dbReference type="ARBA" id="ARBA00022857"/>
    </source>
</evidence>
<keyword evidence="14" id="KW-1185">Reference proteome</keyword>
<dbReference type="Pfam" id="PF13602">
    <property type="entry name" value="ADH_zinc_N_2"/>
    <property type="match status" value="1"/>
</dbReference>
<evidence type="ECO:0000256" key="8">
    <source>
        <dbReference type="ARBA" id="ARBA00023098"/>
    </source>
</evidence>
<keyword evidence="2" id="KW-0444">Lipid biosynthesis</keyword>
<evidence type="ECO:0000313" key="13">
    <source>
        <dbReference type="EMBL" id="CAD7637844.1"/>
    </source>
</evidence>
<protein>
    <submittedName>
        <fullName evidence="13">Uncharacterized protein</fullName>
    </submittedName>
</protein>
<dbReference type="InterPro" id="IPR020843">
    <property type="entry name" value="ER"/>
</dbReference>
<evidence type="ECO:0000259" key="12">
    <source>
        <dbReference type="SMART" id="SM00829"/>
    </source>
</evidence>
<keyword evidence="10" id="KW-0511">Multifunctional enzyme</keyword>
<dbReference type="SMART" id="SM00822">
    <property type="entry name" value="PKS_KR"/>
    <property type="match status" value="1"/>
</dbReference>
<evidence type="ECO:0000259" key="11">
    <source>
        <dbReference type="SMART" id="SM00822"/>
    </source>
</evidence>
<dbReference type="Pfam" id="PF08659">
    <property type="entry name" value="KR"/>
    <property type="match status" value="2"/>
</dbReference>
<proteinExistence type="predicted"/>
<dbReference type="SUPFAM" id="SSF50129">
    <property type="entry name" value="GroES-like"/>
    <property type="match status" value="1"/>
</dbReference>
<dbReference type="InterPro" id="IPR011032">
    <property type="entry name" value="GroES-like_sf"/>
</dbReference>
<organism evidence="13">
    <name type="scientific">Medioppia subpectinata</name>
    <dbReference type="NCBI Taxonomy" id="1979941"/>
    <lineage>
        <taxon>Eukaryota</taxon>
        <taxon>Metazoa</taxon>
        <taxon>Ecdysozoa</taxon>
        <taxon>Arthropoda</taxon>
        <taxon>Chelicerata</taxon>
        <taxon>Arachnida</taxon>
        <taxon>Acari</taxon>
        <taxon>Acariformes</taxon>
        <taxon>Sarcoptiformes</taxon>
        <taxon>Oribatida</taxon>
        <taxon>Brachypylina</taxon>
        <taxon>Oppioidea</taxon>
        <taxon>Oppiidae</taxon>
        <taxon>Medioppia</taxon>
    </lineage>
</organism>
<dbReference type="GO" id="GO:0004312">
    <property type="term" value="F:fatty acid synthase activity"/>
    <property type="evidence" value="ECO:0007669"/>
    <property type="project" value="TreeGrafter"/>
</dbReference>
<keyword evidence="7" id="KW-0560">Oxidoreductase</keyword>
<feature type="domain" description="Ketoreductase" evidence="11">
    <location>
        <begin position="458"/>
        <end position="678"/>
    </location>
</feature>
<dbReference type="PANTHER" id="PTHR43775">
    <property type="entry name" value="FATTY ACID SYNTHASE"/>
    <property type="match status" value="1"/>
</dbReference>
<dbReference type="CDD" id="cd05195">
    <property type="entry name" value="enoyl_red"/>
    <property type="match status" value="1"/>
</dbReference>
<name>A0A7R9QBB5_9ACAR</name>
<keyword evidence="4" id="KW-0808">Transferase</keyword>
<dbReference type="FunFam" id="3.40.50.720:FF:000209">
    <property type="entry name" value="Polyketide synthase Pks12"/>
    <property type="match status" value="1"/>
</dbReference>
<feature type="non-terminal residue" evidence="13">
    <location>
        <position position="1"/>
    </location>
</feature>
<keyword evidence="3" id="KW-0597">Phosphoprotein</keyword>
<gene>
    <name evidence="13" type="ORF">OSB1V03_LOCUS17143</name>
</gene>
<dbReference type="EMBL" id="OC874731">
    <property type="protein sequence ID" value="CAD7637844.1"/>
    <property type="molecule type" value="Genomic_DNA"/>
</dbReference>
<dbReference type="PANTHER" id="PTHR43775:SF7">
    <property type="entry name" value="FATTY ACID SYNTHASE"/>
    <property type="match status" value="1"/>
</dbReference>
<evidence type="ECO:0000256" key="7">
    <source>
        <dbReference type="ARBA" id="ARBA00023002"/>
    </source>
</evidence>
<sequence>MASELGADSPRVWLIANDSCINGVMGLAKSLRLESGGEYFRYIFIYDKNNTNTDIDFNTKPFSDILANDLVANVIRDRRLGSYRYQSFGKDFDKIQSNEYYLGLGKGRDLSSLEWRDITTLPTTDHYYDVTNKKRQSVKIEIYCSAIIFRDVLIVTGKVPALSDLFEQQIGYEFAGRRADTGERVMGINIGNSVATSTRVDPYLFTTIPDNWSIEEAVTILSPYFTVWYGLIERAHLRRGESVLIHSASGGVGQAAINVCQHLGCDIYATVGTEEKKQFLINTYKIPAKKIFSSRSTQFKSQVMRATAGRGVDLVLNSLAGDKLNAGYECVGTGGRFVELGKMDLFRNKKLPMYNLLRDMCVICVSLDESVMARDYIFDAFYTWVHQNCTNGCVKPLNRTVFPAADAEKAFRYMTTGKHIGKIVIRIREEEANRKPWKRIKPANTLTVSTKTYFNPNKTYIITGGLGGFGLELCQWMVYNGAKRLVLTSRSGFKNDYQKYIINRLKAFGKRHNYFENQVLVSSANCFTIEGTKQLLDECQGLGAPIGGVFHLALELNNCLFSEVSLLDECKGLGAPIGGVFHLALELNNCLFSEVSFETFMKTVDIKAKIFKNLDQMTRKLDYNLDHFVIISSLSSGFGAEGQLNYTYGNSICERICEQRQRDGLSGLAIQFGPIGDVGSMAESTQILALITTQKQRIHSCCEVLDKLLAVKYPVVTVNVKTVENSLLKLDSEVKEGSKSFINKLWGSLGIDPSATPADTTLGEIGIESIFASELQQELAKLCNQTIKLKIINNMSVGLLREFESGGDDTIKAYFNGIIRAQISLSKYKFVIPVETHVRLNGVSNGKPLYLMPTLEM</sequence>
<dbReference type="SMART" id="SM00829">
    <property type="entry name" value="PKS_ER"/>
    <property type="match status" value="1"/>
</dbReference>
<accession>A0A7R9QBB5</accession>
<evidence type="ECO:0000256" key="3">
    <source>
        <dbReference type="ARBA" id="ARBA00022553"/>
    </source>
</evidence>